<proteinExistence type="inferred from homology"/>
<protein>
    <recommendedName>
        <fullName evidence="5">Release factor glutamine methyltransferase</fullName>
        <shortName evidence="5">RF MTase</shortName>
        <ecNumber evidence="5">2.1.1.297</ecNumber>
    </recommendedName>
    <alternativeName>
        <fullName evidence="5">N5-glutamine methyltransferase PrmC</fullName>
    </alternativeName>
    <alternativeName>
        <fullName evidence="5">Protein-(glutamine-N5) MTase PrmC</fullName>
    </alternativeName>
    <alternativeName>
        <fullName evidence="5">Protein-glutamine N-methyltransferase PrmC</fullName>
    </alternativeName>
</protein>
<dbReference type="EC" id="2.1.1.297" evidence="5"/>
<dbReference type="NCBIfam" id="TIGR00536">
    <property type="entry name" value="hemK_fam"/>
    <property type="match status" value="1"/>
</dbReference>
<keyword evidence="1 5" id="KW-0489">Methyltransferase</keyword>
<dbReference type="RefSeq" id="WP_376846964.1">
    <property type="nucleotide sequence ID" value="NZ_JBHSFW010000013.1"/>
</dbReference>
<dbReference type="InterPro" id="IPR019874">
    <property type="entry name" value="RF_methyltr_PrmC"/>
</dbReference>
<dbReference type="InterPro" id="IPR004556">
    <property type="entry name" value="HemK-like"/>
</dbReference>
<feature type="binding site" evidence="5">
    <location>
        <begin position="123"/>
        <end position="127"/>
    </location>
    <ligand>
        <name>S-adenosyl-L-methionine</name>
        <dbReference type="ChEBI" id="CHEBI:59789"/>
    </ligand>
</feature>
<dbReference type="Gene3D" id="1.10.8.10">
    <property type="entry name" value="DNA helicase RuvA subunit, C-terminal domain"/>
    <property type="match status" value="1"/>
</dbReference>
<comment type="function">
    <text evidence="5">Methylates the class 1 translation termination release factors RF1/PrfA and RF2/PrfB on the glutamine residue of the universally conserved GGQ motif.</text>
</comment>
<organism evidence="8 9">
    <name type="scientific">Camelliibacillus cellulosilyticus</name>
    <dbReference type="NCBI Taxonomy" id="2174486"/>
    <lineage>
        <taxon>Bacteria</taxon>
        <taxon>Bacillati</taxon>
        <taxon>Bacillota</taxon>
        <taxon>Bacilli</taxon>
        <taxon>Bacillales</taxon>
        <taxon>Sporolactobacillaceae</taxon>
        <taxon>Camelliibacillus</taxon>
    </lineage>
</organism>
<accession>A0ABV9GPG5</accession>
<reference evidence="9" key="1">
    <citation type="journal article" date="2019" name="Int. J. Syst. Evol. Microbiol.">
        <title>The Global Catalogue of Microorganisms (GCM) 10K type strain sequencing project: providing services to taxonomists for standard genome sequencing and annotation.</title>
        <authorList>
            <consortium name="The Broad Institute Genomics Platform"/>
            <consortium name="The Broad Institute Genome Sequencing Center for Infectious Disease"/>
            <person name="Wu L."/>
            <person name="Ma J."/>
        </authorList>
    </citation>
    <scope>NUCLEOTIDE SEQUENCE [LARGE SCALE GENOMIC DNA]</scope>
    <source>
        <strain evidence="9">CGMCC 1.16306</strain>
    </source>
</reference>
<dbReference type="Pfam" id="PF17827">
    <property type="entry name" value="PrmC_N"/>
    <property type="match status" value="1"/>
</dbReference>
<dbReference type="Gene3D" id="3.40.50.150">
    <property type="entry name" value="Vaccinia Virus protein VP39"/>
    <property type="match status" value="1"/>
</dbReference>
<dbReference type="InterPro" id="IPR002052">
    <property type="entry name" value="DNA_methylase_N6_adenine_CS"/>
</dbReference>
<evidence type="ECO:0000313" key="8">
    <source>
        <dbReference type="EMBL" id="MFC4619873.1"/>
    </source>
</evidence>
<evidence type="ECO:0000256" key="4">
    <source>
        <dbReference type="ARBA" id="ARBA00048391"/>
    </source>
</evidence>
<name>A0ABV9GPG5_9BACL</name>
<dbReference type="HAMAP" id="MF_02126">
    <property type="entry name" value="RF_methyltr_PrmC"/>
    <property type="match status" value="1"/>
</dbReference>
<dbReference type="InterPro" id="IPR050320">
    <property type="entry name" value="N5-glutamine_MTase"/>
</dbReference>
<evidence type="ECO:0000259" key="7">
    <source>
        <dbReference type="Pfam" id="PF17827"/>
    </source>
</evidence>
<evidence type="ECO:0000256" key="3">
    <source>
        <dbReference type="ARBA" id="ARBA00022691"/>
    </source>
</evidence>
<evidence type="ECO:0000256" key="2">
    <source>
        <dbReference type="ARBA" id="ARBA00022679"/>
    </source>
</evidence>
<dbReference type="InterPro" id="IPR040758">
    <property type="entry name" value="PrmC_N"/>
</dbReference>
<comment type="caution">
    <text evidence="8">The sequence shown here is derived from an EMBL/GenBank/DDBJ whole genome shotgun (WGS) entry which is preliminary data.</text>
</comment>
<evidence type="ECO:0000256" key="1">
    <source>
        <dbReference type="ARBA" id="ARBA00022603"/>
    </source>
</evidence>
<dbReference type="NCBIfam" id="TIGR03534">
    <property type="entry name" value="RF_mod_PrmC"/>
    <property type="match status" value="1"/>
</dbReference>
<dbReference type="Pfam" id="PF05175">
    <property type="entry name" value="MTS"/>
    <property type="match status" value="1"/>
</dbReference>
<feature type="domain" description="Methyltransferase small" evidence="6">
    <location>
        <begin position="118"/>
        <end position="197"/>
    </location>
</feature>
<evidence type="ECO:0000256" key="5">
    <source>
        <dbReference type="HAMAP-Rule" id="MF_02126"/>
    </source>
</evidence>
<comment type="caution">
    <text evidence="5">Lacks conserved residue(s) required for the propagation of feature annotation.</text>
</comment>
<gene>
    <name evidence="5 8" type="primary">prmC</name>
    <name evidence="8" type="ORF">ACFO4N_14265</name>
</gene>
<comment type="catalytic activity">
    <reaction evidence="4 5">
        <text>L-glutaminyl-[peptide chain release factor] + S-adenosyl-L-methionine = N(5)-methyl-L-glutaminyl-[peptide chain release factor] + S-adenosyl-L-homocysteine + H(+)</text>
        <dbReference type="Rhea" id="RHEA:42896"/>
        <dbReference type="Rhea" id="RHEA-COMP:10271"/>
        <dbReference type="Rhea" id="RHEA-COMP:10272"/>
        <dbReference type="ChEBI" id="CHEBI:15378"/>
        <dbReference type="ChEBI" id="CHEBI:30011"/>
        <dbReference type="ChEBI" id="CHEBI:57856"/>
        <dbReference type="ChEBI" id="CHEBI:59789"/>
        <dbReference type="ChEBI" id="CHEBI:61891"/>
        <dbReference type="EC" id="2.1.1.297"/>
    </reaction>
</comment>
<comment type="similarity">
    <text evidence="5">Belongs to the protein N5-glutamine methyltransferase family. PrmC subfamily.</text>
</comment>
<sequence>MSPTIQEALRWASSLLTTEGRDANAGELLLLHRLRRSRASLYADFRMPMSAIDWEWFKQAVKRHVEGIPIQYITGKEFFYGRNFNVSEAVLIPRPETEELVEGVLRFRKEQFGAEPVRYADIGTGSGAIAVTLALEDPKGTVYAVDISGEAIMVAKENAARLGATVQFNQGNLLSPLLESGLTMDILVSNPPYIPKEDIEGLDVLVKDHEPRLALDGGGDGLDVYRKLCAGLPRVMNRPGLVAFEIGSGQGASVSDLLERAFGSAITVSVKKDINRHERMVFGVIKF</sequence>
<feature type="binding site" evidence="5">
    <location>
        <begin position="190"/>
        <end position="193"/>
    </location>
    <ligand>
        <name>substrate</name>
    </ligand>
</feature>
<evidence type="ECO:0000313" key="9">
    <source>
        <dbReference type="Proteomes" id="UP001596022"/>
    </source>
</evidence>
<dbReference type="GO" id="GO:0102559">
    <property type="term" value="F:peptide chain release factor N(5)-glutamine methyltransferase activity"/>
    <property type="evidence" value="ECO:0007669"/>
    <property type="project" value="UniProtKB-EC"/>
</dbReference>
<dbReference type="SUPFAM" id="SSF53335">
    <property type="entry name" value="S-adenosyl-L-methionine-dependent methyltransferases"/>
    <property type="match status" value="1"/>
</dbReference>
<dbReference type="Proteomes" id="UP001596022">
    <property type="component" value="Unassembled WGS sequence"/>
</dbReference>
<dbReference type="EMBL" id="JBHSFW010000013">
    <property type="protein sequence ID" value="MFC4619873.1"/>
    <property type="molecule type" value="Genomic_DNA"/>
</dbReference>
<dbReference type="InterPro" id="IPR007848">
    <property type="entry name" value="Small_mtfrase_dom"/>
</dbReference>
<dbReference type="GO" id="GO:0032259">
    <property type="term" value="P:methylation"/>
    <property type="evidence" value="ECO:0007669"/>
    <property type="project" value="UniProtKB-KW"/>
</dbReference>
<keyword evidence="9" id="KW-1185">Reference proteome</keyword>
<keyword evidence="3 5" id="KW-0949">S-adenosyl-L-methionine</keyword>
<dbReference type="InterPro" id="IPR029063">
    <property type="entry name" value="SAM-dependent_MTases_sf"/>
</dbReference>
<dbReference type="PROSITE" id="PS00092">
    <property type="entry name" value="N6_MTASE"/>
    <property type="match status" value="1"/>
</dbReference>
<evidence type="ECO:0000259" key="6">
    <source>
        <dbReference type="Pfam" id="PF05175"/>
    </source>
</evidence>
<keyword evidence="2 5" id="KW-0808">Transferase</keyword>
<feature type="binding site" evidence="5">
    <location>
        <position position="190"/>
    </location>
    <ligand>
        <name>S-adenosyl-L-methionine</name>
        <dbReference type="ChEBI" id="CHEBI:59789"/>
    </ligand>
</feature>
<feature type="binding site" evidence="5">
    <location>
        <position position="146"/>
    </location>
    <ligand>
        <name>S-adenosyl-L-methionine</name>
        <dbReference type="ChEBI" id="CHEBI:59789"/>
    </ligand>
</feature>
<dbReference type="PANTHER" id="PTHR18895">
    <property type="entry name" value="HEMK METHYLTRANSFERASE"/>
    <property type="match status" value="1"/>
</dbReference>
<dbReference type="PANTHER" id="PTHR18895:SF74">
    <property type="entry name" value="MTRF1L RELEASE FACTOR GLUTAMINE METHYLTRANSFERASE"/>
    <property type="match status" value="1"/>
</dbReference>
<feature type="domain" description="Release factor glutamine methyltransferase N-terminal" evidence="7">
    <location>
        <begin position="7"/>
        <end position="75"/>
    </location>
</feature>
<dbReference type="CDD" id="cd02440">
    <property type="entry name" value="AdoMet_MTases"/>
    <property type="match status" value="1"/>
</dbReference>